<dbReference type="GO" id="GO:0005730">
    <property type="term" value="C:nucleolus"/>
    <property type="evidence" value="ECO:0007669"/>
    <property type="project" value="UniProtKB-SubCell"/>
</dbReference>
<dbReference type="InterPro" id="IPR009668">
    <property type="entry name" value="RNA_pol-assoc_fac_A49-like"/>
</dbReference>
<dbReference type="EMBL" id="JAZDUA010000101">
    <property type="protein sequence ID" value="KAK7868037.1"/>
    <property type="molecule type" value="Genomic_DNA"/>
</dbReference>
<evidence type="ECO:0000313" key="7">
    <source>
        <dbReference type="Proteomes" id="UP001378592"/>
    </source>
</evidence>
<name>A0AAN9VX06_9ORTH</name>
<organism evidence="6 7">
    <name type="scientific">Gryllus longicercus</name>
    <dbReference type="NCBI Taxonomy" id="2509291"/>
    <lineage>
        <taxon>Eukaryota</taxon>
        <taxon>Metazoa</taxon>
        <taxon>Ecdysozoa</taxon>
        <taxon>Arthropoda</taxon>
        <taxon>Hexapoda</taxon>
        <taxon>Insecta</taxon>
        <taxon>Pterygota</taxon>
        <taxon>Neoptera</taxon>
        <taxon>Polyneoptera</taxon>
        <taxon>Orthoptera</taxon>
        <taxon>Ensifera</taxon>
        <taxon>Gryllidea</taxon>
        <taxon>Grylloidea</taxon>
        <taxon>Gryllidae</taxon>
        <taxon>Gryllinae</taxon>
        <taxon>Gryllus</taxon>
    </lineage>
</organism>
<dbReference type="AlphaFoldDB" id="A0AAN9VX06"/>
<dbReference type="GO" id="GO:0003677">
    <property type="term" value="F:DNA binding"/>
    <property type="evidence" value="ECO:0007669"/>
    <property type="project" value="InterPro"/>
</dbReference>
<dbReference type="Proteomes" id="UP001378592">
    <property type="component" value="Unassembled WGS sequence"/>
</dbReference>
<keyword evidence="7" id="KW-1185">Reference proteome</keyword>
<evidence type="ECO:0000256" key="2">
    <source>
        <dbReference type="ARBA" id="ARBA00009430"/>
    </source>
</evidence>
<keyword evidence="4" id="KW-0804">Transcription</keyword>
<keyword evidence="5" id="KW-0539">Nucleus</keyword>
<evidence type="ECO:0000256" key="3">
    <source>
        <dbReference type="ARBA" id="ARBA00022478"/>
    </source>
</evidence>
<comment type="caution">
    <text evidence="6">The sequence shown here is derived from an EMBL/GenBank/DDBJ whole genome shotgun (WGS) entry which is preliminary data.</text>
</comment>
<gene>
    <name evidence="6" type="ORF">R5R35_007488</name>
</gene>
<evidence type="ECO:0000256" key="5">
    <source>
        <dbReference type="ARBA" id="ARBA00023242"/>
    </source>
</evidence>
<dbReference type="PANTHER" id="PTHR14440">
    <property type="entry name" value="DNA-DIRECTED RNA POLYMERASE I SUBUNIT RPA49"/>
    <property type="match status" value="1"/>
</dbReference>
<accession>A0AAN9VX06</accession>
<dbReference type="GO" id="GO:0006351">
    <property type="term" value="P:DNA-templated transcription"/>
    <property type="evidence" value="ECO:0007669"/>
    <property type="project" value="InterPro"/>
</dbReference>
<keyword evidence="3" id="KW-0240">DNA-directed RNA polymerase</keyword>
<evidence type="ECO:0000256" key="4">
    <source>
        <dbReference type="ARBA" id="ARBA00023163"/>
    </source>
</evidence>
<reference evidence="6 7" key="1">
    <citation type="submission" date="2024-03" db="EMBL/GenBank/DDBJ databases">
        <title>The genome assembly and annotation of the cricket Gryllus longicercus Weissman &amp; Gray.</title>
        <authorList>
            <person name="Szrajer S."/>
            <person name="Gray D."/>
            <person name="Ylla G."/>
        </authorList>
    </citation>
    <scope>NUCLEOTIDE SEQUENCE [LARGE SCALE GENOMIC DNA]</scope>
    <source>
        <strain evidence="6">DAG 2021-001</strain>
        <tissue evidence="6">Whole body minus gut</tissue>
    </source>
</reference>
<dbReference type="Pfam" id="PF06870">
    <property type="entry name" value="RNA_pol_I_A49"/>
    <property type="match status" value="1"/>
</dbReference>
<sequence length="371" mass="41666">MWTMNEGQSVISEIILKDGNVPPIIGHFENGDLKPSTGSVQRCGIFRKNTEVDKYIVAVHTSDNGVYMGTQPEEEPYRTLLAVQDKGSNEIRLIEVDKVSFKPMSIISSTNNQEEASVSALYKSFGSRVIKRKTEQKERMTINIETFSERLQGTASNIDVDNALNLIDDSEYIGTFLPCNRNATVVTNVYNLEDIISPHELEDLQEQALVVLSNSNEDNKNDYSAFLNANLRLLPETNRHYYAQILLYAECLLQFLSLRRKIIGVVCPFSDIINEKILQTFTENVKGGRLPSPPLRSKALCHLIVAGLIACKFTLNIEALPSLTQMSGENLMKLCRMLGAVPMGKEKKDIVLKVPLPFTRKPNIVKRKKKS</sequence>
<evidence type="ECO:0000256" key="1">
    <source>
        <dbReference type="ARBA" id="ARBA00004604"/>
    </source>
</evidence>
<protein>
    <recommendedName>
        <fullName evidence="8">DNA-directed RNA polymerase I subunit RPA49</fullName>
    </recommendedName>
</protein>
<comment type="similarity">
    <text evidence="2">Belongs to the eukaryotic RPA49/POLR1E RNA polymerase subunit family.</text>
</comment>
<evidence type="ECO:0000313" key="6">
    <source>
        <dbReference type="EMBL" id="KAK7868037.1"/>
    </source>
</evidence>
<dbReference type="GO" id="GO:0000428">
    <property type="term" value="C:DNA-directed RNA polymerase complex"/>
    <property type="evidence" value="ECO:0007669"/>
    <property type="project" value="UniProtKB-KW"/>
</dbReference>
<proteinExistence type="inferred from homology"/>
<evidence type="ECO:0008006" key="8">
    <source>
        <dbReference type="Google" id="ProtNLM"/>
    </source>
</evidence>
<comment type="subcellular location">
    <subcellularLocation>
        <location evidence="1">Nucleus</location>
        <location evidence="1">Nucleolus</location>
    </subcellularLocation>
</comment>